<feature type="signal peptide" evidence="2">
    <location>
        <begin position="1"/>
        <end position="25"/>
    </location>
</feature>
<evidence type="ECO:0000313" key="3">
    <source>
        <dbReference type="EMBL" id="SEM87134.1"/>
    </source>
</evidence>
<reference evidence="3 4" key="1">
    <citation type="submission" date="2016-10" db="EMBL/GenBank/DDBJ databases">
        <authorList>
            <person name="Varghese N."/>
            <person name="Submissions S."/>
        </authorList>
    </citation>
    <scope>NUCLEOTIDE SEQUENCE [LARGE SCALE GENOMIC DNA]</scope>
    <source>
        <strain evidence="3 4">DSM 21619</strain>
    </source>
</reference>
<feature type="chain" id="PRO_5043387857" evidence="2">
    <location>
        <begin position="26"/>
        <end position="160"/>
    </location>
</feature>
<dbReference type="EMBL" id="FOCD01000001">
    <property type="protein sequence ID" value="SEM87134.1"/>
    <property type="molecule type" value="Genomic_DNA"/>
</dbReference>
<dbReference type="AlphaFoldDB" id="A0AAX2EDP5"/>
<gene>
    <name evidence="3" type="ORF">SAMN04489762_1260</name>
</gene>
<feature type="compositionally biased region" description="Basic and acidic residues" evidence="1">
    <location>
        <begin position="26"/>
        <end position="53"/>
    </location>
</feature>
<name>A0AAX2EDP5_9BACI</name>
<accession>A0AAX2EDP5</accession>
<dbReference type="Proteomes" id="UP000199735">
    <property type="component" value="Unassembled WGS sequence"/>
</dbReference>
<organism evidence="3 4">
    <name type="scientific">Terribacillus saccharophilus</name>
    <dbReference type="NCBI Taxonomy" id="361277"/>
    <lineage>
        <taxon>Bacteria</taxon>
        <taxon>Bacillati</taxon>
        <taxon>Bacillota</taxon>
        <taxon>Bacilli</taxon>
        <taxon>Bacillales</taxon>
        <taxon>Bacillaceae</taxon>
        <taxon>Terribacillus</taxon>
    </lineage>
</organism>
<evidence type="ECO:0000313" key="4">
    <source>
        <dbReference type="Proteomes" id="UP000199735"/>
    </source>
</evidence>
<evidence type="ECO:0000256" key="1">
    <source>
        <dbReference type="SAM" id="MobiDB-lite"/>
    </source>
</evidence>
<protein>
    <submittedName>
        <fullName evidence="3">Uncharacterized protein</fullName>
    </submittedName>
</protein>
<keyword evidence="2" id="KW-0732">Signal</keyword>
<evidence type="ECO:0000256" key="2">
    <source>
        <dbReference type="SAM" id="SignalP"/>
    </source>
</evidence>
<feature type="region of interest" description="Disordered" evidence="1">
    <location>
        <begin position="26"/>
        <end position="55"/>
    </location>
</feature>
<comment type="caution">
    <text evidence="3">The sequence shown here is derived from an EMBL/GenBank/DDBJ whole genome shotgun (WGS) entry which is preliminary data.</text>
</comment>
<sequence>MKKFFVSVLVLMMVLIAFMPSHSHAESNAEHTEHSHSHEESNTEHSEHSHSEANEGEGEFTVQYIPCPGGGKHTMTPHSLGEIRQNGKVILKLGYAFQCSKCLETMVVQHNPSWGATKLGTYGTDTPGFRLRTGYVMKYPDYVGYNSSLRNRGWDSYIWY</sequence>
<dbReference type="RefSeq" id="WP_093880080.1">
    <property type="nucleotide sequence ID" value="NZ_FOCD01000001.1"/>
</dbReference>
<proteinExistence type="predicted"/>